<dbReference type="InterPro" id="IPR001996">
    <property type="entry name" value="PTS_IIB_1"/>
</dbReference>
<dbReference type="PROSITE" id="PS51098">
    <property type="entry name" value="PTS_EIIB_TYPE_1"/>
    <property type="match status" value="1"/>
</dbReference>
<dbReference type="InterPro" id="IPR018113">
    <property type="entry name" value="PTrfase_EIIB_Cys"/>
</dbReference>
<dbReference type="GO" id="GO:0015764">
    <property type="term" value="P:N-acetylglucosamine transport"/>
    <property type="evidence" value="ECO:0007669"/>
    <property type="project" value="TreeGrafter"/>
</dbReference>
<organism evidence="8 9">
    <name type="scientific">Georgenia soli</name>
    <dbReference type="NCBI Taxonomy" id="638953"/>
    <lineage>
        <taxon>Bacteria</taxon>
        <taxon>Bacillati</taxon>
        <taxon>Actinomycetota</taxon>
        <taxon>Actinomycetes</taxon>
        <taxon>Micrococcales</taxon>
        <taxon>Bogoriellaceae</taxon>
        <taxon>Georgenia</taxon>
    </lineage>
</organism>
<evidence type="ECO:0000313" key="8">
    <source>
        <dbReference type="EMBL" id="PFG38571.1"/>
    </source>
</evidence>
<accession>A0A2A9EJ74</accession>
<evidence type="ECO:0000256" key="4">
    <source>
        <dbReference type="ARBA" id="ARBA00022683"/>
    </source>
</evidence>
<dbReference type="GO" id="GO:0009401">
    <property type="term" value="P:phosphoenolpyruvate-dependent sugar phosphotransferase system"/>
    <property type="evidence" value="ECO:0007669"/>
    <property type="project" value="UniProtKB-KW"/>
</dbReference>
<keyword evidence="3" id="KW-0808">Transferase</keyword>
<gene>
    <name evidence="8" type="ORF">ATJ97_1052</name>
</gene>
<protein>
    <submittedName>
        <fullName evidence="8">PTS system N-acetylglucosamine-specific IIB component (Glc family)</fullName>
    </submittedName>
</protein>
<dbReference type="InterPro" id="IPR050429">
    <property type="entry name" value="PTS_Glucose_EIICBA"/>
</dbReference>
<dbReference type="GO" id="GO:0090563">
    <property type="term" value="F:protein-phosphocysteine-sugar phosphotransferase activity"/>
    <property type="evidence" value="ECO:0007669"/>
    <property type="project" value="TreeGrafter"/>
</dbReference>
<proteinExistence type="predicted"/>
<comment type="caution">
    <text evidence="8">The sequence shown here is derived from an EMBL/GenBank/DDBJ whole genome shotgun (WGS) entry which is preliminary data.</text>
</comment>
<dbReference type="PANTHER" id="PTHR30009">
    <property type="entry name" value="CYTOCHROME C-TYPE SYNTHESIS PROTEIN AND PTS TRANSMEMBRANE COMPONENT"/>
    <property type="match status" value="1"/>
</dbReference>
<evidence type="ECO:0000256" key="1">
    <source>
        <dbReference type="ARBA" id="ARBA00022448"/>
    </source>
</evidence>
<evidence type="ECO:0000256" key="6">
    <source>
        <dbReference type="PROSITE-ProRule" id="PRU00421"/>
    </source>
</evidence>
<sequence length="76" mass="7852">MNKAESIVAALGGAPNVVDVEPCITRLRVEVRDPAVVGESDLKATGAFGVVRVGRVVQIVVGPEADDLAEQISALL</sequence>
<dbReference type="PROSITE" id="PS01035">
    <property type="entry name" value="PTS_EIIB_TYPE_1_CYS"/>
    <property type="match status" value="1"/>
</dbReference>
<evidence type="ECO:0000256" key="2">
    <source>
        <dbReference type="ARBA" id="ARBA00022597"/>
    </source>
</evidence>
<feature type="domain" description="PTS EIIB type-1" evidence="7">
    <location>
        <begin position="1"/>
        <end position="76"/>
    </location>
</feature>
<reference evidence="8 9" key="1">
    <citation type="submission" date="2017-10" db="EMBL/GenBank/DDBJ databases">
        <title>Sequencing the genomes of 1000 actinobacteria strains.</title>
        <authorList>
            <person name="Klenk H.-P."/>
        </authorList>
    </citation>
    <scope>NUCLEOTIDE SEQUENCE [LARGE SCALE GENOMIC DNA]</scope>
    <source>
        <strain evidence="8 9">DSM 21838</strain>
    </source>
</reference>
<keyword evidence="1" id="KW-0813">Transport</keyword>
<dbReference type="SUPFAM" id="SSF55604">
    <property type="entry name" value="Glucose permease domain IIB"/>
    <property type="match status" value="1"/>
</dbReference>
<evidence type="ECO:0000259" key="7">
    <source>
        <dbReference type="PROSITE" id="PS51098"/>
    </source>
</evidence>
<evidence type="ECO:0000256" key="3">
    <source>
        <dbReference type="ARBA" id="ARBA00022679"/>
    </source>
</evidence>
<keyword evidence="4" id="KW-0598">Phosphotransferase system</keyword>
<dbReference type="GO" id="GO:0016301">
    <property type="term" value="F:kinase activity"/>
    <property type="evidence" value="ECO:0007669"/>
    <property type="project" value="UniProtKB-KW"/>
</dbReference>
<dbReference type="NCBIfam" id="TIGR00826">
    <property type="entry name" value="EIIB_glc"/>
    <property type="match status" value="1"/>
</dbReference>
<evidence type="ECO:0000256" key="5">
    <source>
        <dbReference type="ARBA" id="ARBA00022777"/>
    </source>
</evidence>
<dbReference type="Gene3D" id="3.30.1360.60">
    <property type="entry name" value="Glucose permease domain IIB"/>
    <property type="match status" value="1"/>
</dbReference>
<dbReference type="Proteomes" id="UP000222106">
    <property type="component" value="Unassembled WGS sequence"/>
</dbReference>
<keyword evidence="9" id="KW-1185">Reference proteome</keyword>
<evidence type="ECO:0000313" key="9">
    <source>
        <dbReference type="Proteomes" id="UP000222106"/>
    </source>
</evidence>
<dbReference type="Pfam" id="PF00367">
    <property type="entry name" value="PTS_EIIB"/>
    <property type="match status" value="1"/>
</dbReference>
<keyword evidence="5" id="KW-0418">Kinase</keyword>
<dbReference type="EMBL" id="PDJI01000004">
    <property type="protein sequence ID" value="PFG38571.1"/>
    <property type="molecule type" value="Genomic_DNA"/>
</dbReference>
<dbReference type="OrthoDB" id="2045873at2"/>
<dbReference type="InterPro" id="IPR036878">
    <property type="entry name" value="Glu_permease_IIB"/>
</dbReference>
<dbReference type="RefSeq" id="WP_043499863.1">
    <property type="nucleotide sequence ID" value="NZ_PDJI01000004.1"/>
</dbReference>
<dbReference type="AlphaFoldDB" id="A0A2A9EJ74"/>
<feature type="active site" description="Phosphocysteine intermediate; for EIIB activity" evidence="6">
    <location>
        <position position="23"/>
    </location>
</feature>
<keyword evidence="2" id="KW-0762">Sugar transport</keyword>
<dbReference type="GO" id="GO:0008982">
    <property type="term" value="F:protein-N(PI)-phosphohistidine-sugar phosphotransferase activity"/>
    <property type="evidence" value="ECO:0007669"/>
    <property type="project" value="InterPro"/>
</dbReference>
<name>A0A2A9EJ74_9MICO</name>
<dbReference type="GO" id="GO:0005886">
    <property type="term" value="C:plasma membrane"/>
    <property type="evidence" value="ECO:0007669"/>
    <property type="project" value="TreeGrafter"/>
</dbReference>
<dbReference type="PANTHER" id="PTHR30009:SF4">
    <property type="entry name" value="PTS SYSTEM N-ACETYLGLUCOSAMINE-SPECIFIC EIICBA COMPONENT"/>
    <property type="match status" value="1"/>
</dbReference>